<dbReference type="STRING" id="1072685.IX83_01220"/>
<dbReference type="PANTHER" id="PTHR42852">
    <property type="entry name" value="THIOL:DISULFIDE INTERCHANGE PROTEIN DSBE"/>
    <property type="match status" value="1"/>
</dbReference>
<feature type="signal peptide" evidence="1">
    <location>
        <begin position="1"/>
        <end position="23"/>
    </location>
</feature>
<proteinExistence type="predicted"/>
<dbReference type="HOGENOM" id="CLU_042529_11_0_4"/>
<feature type="domain" description="Thioredoxin" evidence="2">
    <location>
        <begin position="17"/>
        <end position="157"/>
    </location>
</feature>
<keyword evidence="4" id="KW-1185">Reference proteome</keyword>
<dbReference type="OrthoDB" id="9811352at2"/>
<dbReference type="Gene3D" id="3.40.30.10">
    <property type="entry name" value="Glutaredoxin"/>
    <property type="match status" value="1"/>
</dbReference>
<dbReference type="InterPro" id="IPR036249">
    <property type="entry name" value="Thioredoxin-like_sf"/>
</dbReference>
<dbReference type="Pfam" id="PF08534">
    <property type="entry name" value="Redoxin"/>
    <property type="match status" value="1"/>
</dbReference>
<dbReference type="GO" id="GO:0016491">
    <property type="term" value="F:oxidoreductase activity"/>
    <property type="evidence" value="ECO:0007669"/>
    <property type="project" value="InterPro"/>
</dbReference>
<dbReference type="InterPro" id="IPR050553">
    <property type="entry name" value="Thioredoxin_ResA/DsbE_sf"/>
</dbReference>
<name>A0A077DD78_9BURK</name>
<dbReference type="PROSITE" id="PS51352">
    <property type="entry name" value="THIOREDOXIN_2"/>
    <property type="match status" value="1"/>
</dbReference>
<reference evidence="3 4" key="1">
    <citation type="journal article" date="2014" name="BMC Genomics">
        <title>A genomic perspective on a new bacterial genus and species from the Alcaligenaceae family, Basilea psittacipulmonis.</title>
        <authorList>
            <person name="Whiteson K.L."/>
            <person name="Hernandez D."/>
            <person name="Lazarevic V."/>
            <person name="Gaia N."/>
            <person name="Farinelli L."/>
            <person name="Francois P."/>
            <person name="Pilo P."/>
            <person name="Frey J."/>
            <person name="Schrenzel J."/>
        </authorList>
    </citation>
    <scope>NUCLEOTIDE SEQUENCE [LARGE SCALE GENOMIC DNA]</scope>
    <source>
        <strain evidence="3 4">DSM 24701</strain>
    </source>
</reference>
<evidence type="ECO:0000256" key="1">
    <source>
        <dbReference type="SAM" id="SignalP"/>
    </source>
</evidence>
<gene>
    <name evidence="3" type="ORF">IX83_01220</name>
</gene>
<dbReference type="InterPro" id="IPR013740">
    <property type="entry name" value="Redoxin"/>
</dbReference>
<protein>
    <recommendedName>
        <fullName evidence="2">Thioredoxin domain-containing protein</fullName>
    </recommendedName>
</protein>
<dbReference type="InterPro" id="IPR013766">
    <property type="entry name" value="Thioredoxin_domain"/>
</dbReference>
<keyword evidence="1" id="KW-0732">Signal</keyword>
<dbReference type="eggNOG" id="COG0526">
    <property type="taxonomic scope" value="Bacteria"/>
</dbReference>
<dbReference type="Proteomes" id="UP000028945">
    <property type="component" value="Chromosome"/>
</dbReference>
<dbReference type="PANTHER" id="PTHR42852:SF13">
    <property type="entry name" value="PROTEIN DIPZ"/>
    <property type="match status" value="1"/>
</dbReference>
<evidence type="ECO:0000313" key="3">
    <source>
        <dbReference type="EMBL" id="AIL32126.1"/>
    </source>
</evidence>
<dbReference type="KEGG" id="bpsi:IX83_01220"/>
<sequence>MFKKIILAICLCLGLVACSTSQTPDVTFHTLDGKELNLSDLKGKVVYLKFWATSCTTCVRMMPQNIRDYEKYHDKGLETIAVAMSYDPKTFVQNFADAHQLPFIVALDSDGSIAKAFDNVRYTPVAFLIDKKGNIIKRLVGDYNHEEFIPLLEKALAE</sequence>
<dbReference type="AlphaFoldDB" id="A0A077DD78"/>
<evidence type="ECO:0000313" key="4">
    <source>
        <dbReference type="Proteomes" id="UP000028945"/>
    </source>
</evidence>
<organism evidence="3 4">
    <name type="scientific">Basilea psittacipulmonis DSM 24701</name>
    <dbReference type="NCBI Taxonomy" id="1072685"/>
    <lineage>
        <taxon>Bacteria</taxon>
        <taxon>Pseudomonadati</taxon>
        <taxon>Pseudomonadota</taxon>
        <taxon>Betaproteobacteria</taxon>
        <taxon>Burkholderiales</taxon>
        <taxon>Alcaligenaceae</taxon>
        <taxon>Basilea</taxon>
    </lineage>
</organism>
<dbReference type="CDD" id="cd02966">
    <property type="entry name" value="TlpA_like_family"/>
    <property type="match status" value="1"/>
</dbReference>
<dbReference type="EMBL" id="CP009238">
    <property type="protein sequence ID" value="AIL32126.1"/>
    <property type="molecule type" value="Genomic_DNA"/>
</dbReference>
<feature type="chain" id="PRO_5001718017" description="Thioredoxin domain-containing protein" evidence="1">
    <location>
        <begin position="24"/>
        <end position="158"/>
    </location>
</feature>
<dbReference type="SUPFAM" id="SSF52833">
    <property type="entry name" value="Thioredoxin-like"/>
    <property type="match status" value="1"/>
</dbReference>
<dbReference type="PROSITE" id="PS51257">
    <property type="entry name" value="PROKAR_LIPOPROTEIN"/>
    <property type="match status" value="1"/>
</dbReference>
<evidence type="ECO:0000259" key="2">
    <source>
        <dbReference type="PROSITE" id="PS51352"/>
    </source>
</evidence>
<accession>A0A077DD78</accession>